<evidence type="ECO:0000256" key="1">
    <source>
        <dbReference type="SAM" id="SignalP"/>
    </source>
</evidence>
<comment type="caution">
    <text evidence="2">The sequence shown here is derived from an EMBL/GenBank/DDBJ whole genome shotgun (WGS) entry which is preliminary data.</text>
</comment>
<sequence length="240" mass="26260">MFLARVFALLTTMTAIGVNAQPGDFQVVIQKGTPTADVTGTELDAAKKVLAFLKGKIGGDEIQTLLADEITAANTYWHQLLANSTGQWTPVEAQAKAVVDPSILNSQSFAEWMASAGNGYPNDLIAGHPEIYFEEEPGNVIQSWGGGPITQFSHDPVDKQPFMPDLPGWNVTATVSQTLRDNTTFSYAVSAIKEEADGFAIYFAVYLPSNVPKDRLVGLRNYLTIECTNWLKYAYQFTIK</sequence>
<keyword evidence="3" id="KW-1185">Reference proteome</keyword>
<protein>
    <submittedName>
        <fullName evidence="2">Uncharacterized protein</fullName>
    </submittedName>
</protein>
<feature type="signal peptide" evidence="1">
    <location>
        <begin position="1"/>
        <end position="20"/>
    </location>
</feature>
<keyword evidence="1" id="KW-0732">Signal</keyword>
<evidence type="ECO:0000313" key="3">
    <source>
        <dbReference type="Proteomes" id="UP001465668"/>
    </source>
</evidence>
<name>A0ABR2XU04_9PEZI</name>
<reference evidence="2 3" key="1">
    <citation type="submission" date="2024-02" db="EMBL/GenBank/DDBJ databases">
        <title>First draft genome assembly of two strains of Seiridium cardinale.</title>
        <authorList>
            <person name="Emiliani G."/>
            <person name="Scali E."/>
        </authorList>
    </citation>
    <scope>NUCLEOTIDE SEQUENCE [LARGE SCALE GENOMIC DNA]</scope>
    <source>
        <strain evidence="2 3">BM-138-000479</strain>
    </source>
</reference>
<gene>
    <name evidence="2" type="ORF">SCAR479_05956</name>
</gene>
<dbReference type="EMBL" id="JARVKM010000022">
    <property type="protein sequence ID" value="KAK9777227.1"/>
    <property type="molecule type" value="Genomic_DNA"/>
</dbReference>
<proteinExistence type="predicted"/>
<accession>A0ABR2XU04</accession>
<dbReference type="Proteomes" id="UP001465668">
    <property type="component" value="Unassembled WGS sequence"/>
</dbReference>
<feature type="chain" id="PRO_5047483000" evidence="1">
    <location>
        <begin position="21"/>
        <end position="240"/>
    </location>
</feature>
<evidence type="ECO:0000313" key="2">
    <source>
        <dbReference type="EMBL" id="KAK9777227.1"/>
    </source>
</evidence>
<organism evidence="2 3">
    <name type="scientific">Seiridium cardinale</name>
    <dbReference type="NCBI Taxonomy" id="138064"/>
    <lineage>
        <taxon>Eukaryota</taxon>
        <taxon>Fungi</taxon>
        <taxon>Dikarya</taxon>
        <taxon>Ascomycota</taxon>
        <taxon>Pezizomycotina</taxon>
        <taxon>Sordariomycetes</taxon>
        <taxon>Xylariomycetidae</taxon>
        <taxon>Amphisphaeriales</taxon>
        <taxon>Sporocadaceae</taxon>
        <taxon>Seiridium</taxon>
    </lineage>
</organism>